<dbReference type="SMART" id="SM00986">
    <property type="entry name" value="UDG"/>
    <property type="match status" value="1"/>
</dbReference>
<dbReference type="NCBIfam" id="TIGR00758">
    <property type="entry name" value="UDG_fam4"/>
    <property type="match status" value="1"/>
</dbReference>
<keyword evidence="5" id="KW-0004">4Fe-4S</keyword>
<evidence type="ECO:0000256" key="10">
    <source>
        <dbReference type="ARBA" id="ARBA00023014"/>
    </source>
</evidence>
<dbReference type="GO" id="GO:0006281">
    <property type="term" value="P:DNA repair"/>
    <property type="evidence" value="ECO:0007669"/>
    <property type="project" value="UniProtKB-KW"/>
</dbReference>
<evidence type="ECO:0000256" key="8">
    <source>
        <dbReference type="ARBA" id="ARBA00022801"/>
    </source>
</evidence>
<comment type="catalytic activity">
    <reaction evidence="1">
        <text>Hydrolyzes single-stranded DNA or mismatched double-stranded DNA and polynucleotides, releasing free uracil.</text>
        <dbReference type="EC" id="3.2.2.27"/>
    </reaction>
</comment>
<evidence type="ECO:0000256" key="5">
    <source>
        <dbReference type="ARBA" id="ARBA00022485"/>
    </source>
</evidence>
<dbReference type="PATRIC" id="fig|1632867.3.peg.1123"/>
<keyword evidence="14" id="KW-1185">Reference proteome</keyword>
<evidence type="ECO:0000256" key="11">
    <source>
        <dbReference type="ARBA" id="ARBA00023204"/>
    </source>
</evidence>
<gene>
    <name evidence="13" type="ORF">VZ94_13895</name>
</gene>
<keyword evidence="9" id="KW-0408">Iron</keyword>
<evidence type="ECO:0000313" key="14">
    <source>
        <dbReference type="Proteomes" id="UP000033684"/>
    </source>
</evidence>
<dbReference type="Pfam" id="PF03167">
    <property type="entry name" value="UDG"/>
    <property type="match status" value="1"/>
</dbReference>
<dbReference type="InterPro" id="IPR051536">
    <property type="entry name" value="UDG_Type-4/5"/>
</dbReference>
<dbReference type="SMART" id="SM00987">
    <property type="entry name" value="UreE_C"/>
    <property type="match status" value="1"/>
</dbReference>
<sequence>MDTALRQHYLDAMGITRWLPRHESSASLALDSEIQISATEPSIVDDASSNSPVDIELAWQTLEAEVSHCYNCVLSQTRLHTVFGSGNRHADWMFIGEGPGQHEDEQGLPFVGPAGLLLTEMIRALGLNREHVYIANIIKCRPPKNRDPHVDEIAACSHFLKRQIELVNPKIILAVGRIAAQTLLDTEQPLSKLRGQIHRLNEVPLIVVYHPAYLLRSLPEKRKAWQDLQLALKTIGYKL</sequence>
<keyword evidence="7" id="KW-0227">DNA damage</keyword>
<evidence type="ECO:0000256" key="7">
    <source>
        <dbReference type="ARBA" id="ARBA00022763"/>
    </source>
</evidence>
<keyword evidence="11" id="KW-0234">DNA repair</keyword>
<evidence type="ECO:0000259" key="12">
    <source>
        <dbReference type="SMART" id="SM00986"/>
    </source>
</evidence>
<evidence type="ECO:0000256" key="2">
    <source>
        <dbReference type="ARBA" id="ARBA00006521"/>
    </source>
</evidence>
<dbReference type="GO" id="GO:0051539">
    <property type="term" value="F:4 iron, 4 sulfur cluster binding"/>
    <property type="evidence" value="ECO:0007669"/>
    <property type="project" value="UniProtKB-KW"/>
</dbReference>
<protein>
    <recommendedName>
        <fullName evidence="4">Type-4 uracil-DNA glycosylase</fullName>
        <ecNumber evidence="3">3.2.2.27</ecNumber>
    </recommendedName>
</protein>
<keyword evidence="8" id="KW-0378">Hydrolase</keyword>
<dbReference type="RefSeq" id="WP_045779687.1">
    <property type="nucleotide sequence ID" value="NZ_LAJX01000139.1"/>
</dbReference>
<evidence type="ECO:0000256" key="6">
    <source>
        <dbReference type="ARBA" id="ARBA00022723"/>
    </source>
</evidence>
<reference evidence="14" key="1">
    <citation type="submission" date="2015-03" db="EMBL/GenBank/DDBJ databases">
        <title>Draft genome sequence of a novel methanotroph (Sn10-6) isolated from flooded ricefield rhizosphere in India.</title>
        <authorList>
            <person name="Pandit P.S."/>
            <person name="Pore S.D."/>
            <person name="Arora P."/>
            <person name="Kapse N.G."/>
            <person name="Dhakephalkar P.K."/>
            <person name="Rahalkar M.C."/>
        </authorList>
    </citation>
    <scope>NUCLEOTIDE SEQUENCE [LARGE SCALE GENOMIC DNA]</scope>
    <source>
        <strain evidence="14">Sn10-6</strain>
    </source>
</reference>
<organism evidence="13 14">
    <name type="scientific">Methylocucumis oryzae</name>
    <dbReference type="NCBI Taxonomy" id="1632867"/>
    <lineage>
        <taxon>Bacteria</taxon>
        <taxon>Pseudomonadati</taxon>
        <taxon>Pseudomonadota</taxon>
        <taxon>Gammaproteobacteria</taxon>
        <taxon>Methylococcales</taxon>
        <taxon>Methylococcaceae</taxon>
        <taxon>Methylocucumis</taxon>
    </lineage>
</organism>
<dbReference type="InterPro" id="IPR036895">
    <property type="entry name" value="Uracil-DNA_glycosylase-like_sf"/>
</dbReference>
<dbReference type="SUPFAM" id="SSF52141">
    <property type="entry name" value="Uracil-DNA glycosylase-like"/>
    <property type="match status" value="1"/>
</dbReference>
<dbReference type="EMBL" id="LAJX01000139">
    <property type="protein sequence ID" value="KJV06051.1"/>
    <property type="molecule type" value="Genomic_DNA"/>
</dbReference>
<dbReference type="AlphaFoldDB" id="A0A0F3IH40"/>
<dbReference type="OrthoDB" id="5290748at2"/>
<proteinExistence type="inferred from homology"/>
<dbReference type="Proteomes" id="UP000033684">
    <property type="component" value="Unassembled WGS sequence"/>
</dbReference>
<reference evidence="13 14" key="2">
    <citation type="journal article" date="2016" name="Microb. Ecol.">
        <title>Genome Characteristics of a Novel Type I Methanotroph (Sn10-6) Isolated from a Flooded Indian Rice Field.</title>
        <authorList>
            <person name="Rahalkar M.C."/>
            <person name="Pandit P.S."/>
            <person name="Dhakephalkar P.K."/>
            <person name="Pore S."/>
            <person name="Arora P."/>
            <person name="Kapse N."/>
        </authorList>
    </citation>
    <scope>NUCLEOTIDE SEQUENCE [LARGE SCALE GENOMIC DNA]</scope>
    <source>
        <strain evidence="13 14">Sn10-6</strain>
    </source>
</reference>
<comment type="similarity">
    <text evidence="2">Belongs to the uracil-DNA glycosylase (UDG) superfamily. Type 4 (UDGa) family.</text>
</comment>
<dbReference type="InterPro" id="IPR005122">
    <property type="entry name" value="Uracil-DNA_glycosylase-like"/>
</dbReference>
<dbReference type="Gene3D" id="3.40.470.10">
    <property type="entry name" value="Uracil-DNA glycosylase-like domain"/>
    <property type="match status" value="1"/>
</dbReference>
<dbReference type="CDD" id="cd10030">
    <property type="entry name" value="UDG-F4_TTUDGA_SPO1dp_like"/>
    <property type="match status" value="1"/>
</dbReference>
<evidence type="ECO:0000256" key="4">
    <source>
        <dbReference type="ARBA" id="ARBA00019403"/>
    </source>
</evidence>
<evidence type="ECO:0000256" key="3">
    <source>
        <dbReference type="ARBA" id="ARBA00012030"/>
    </source>
</evidence>
<evidence type="ECO:0000313" key="13">
    <source>
        <dbReference type="EMBL" id="KJV06051.1"/>
    </source>
</evidence>
<dbReference type="GO" id="GO:0046872">
    <property type="term" value="F:metal ion binding"/>
    <property type="evidence" value="ECO:0007669"/>
    <property type="project" value="UniProtKB-KW"/>
</dbReference>
<dbReference type="PANTHER" id="PTHR33693:SF1">
    <property type="entry name" value="TYPE-4 URACIL-DNA GLYCOSYLASE"/>
    <property type="match status" value="1"/>
</dbReference>
<dbReference type="GO" id="GO:0004844">
    <property type="term" value="F:uracil DNA N-glycosylase activity"/>
    <property type="evidence" value="ECO:0007669"/>
    <property type="project" value="UniProtKB-EC"/>
</dbReference>
<dbReference type="InterPro" id="IPR005273">
    <property type="entry name" value="Ura-DNA_glyco_family4"/>
</dbReference>
<keyword evidence="10" id="KW-0411">Iron-sulfur</keyword>
<accession>A0A0F3IH40</accession>
<keyword evidence="6" id="KW-0479">Metal-binding</keyword>
<name>A0A0F3IH40_9GAMM</name>
<evidence type="ECO:0000256" key="9">
    <source>
        <dbReference type="ARBA" id="ARBA00023004"/>
    </source>
</evidence>
<feature type="domain" description="Uracil-DNA glycosylase-like" evidence="12">
    <location>
        <begin position="83"/>
        <end position="229"/>
    </location>
</feature>
<dbReference type="EC" id="3.2.2.27" evidence="3"/>
<evidence type="ECO:0000256" key="1">
    <source>
        <dbReference type="ARBA" id="ARBA00001400"/>
    </source>
</evidence>
<comment type="caution">
    <text evidence="13">The sequence shown here is derived from an EMBL/GenBank/DDBJ whole genome shotgun (WGS) entry which is preliminary data.</text>
</comment>
<dbReference type="PANTHER" id="PTHR33693">
    <property type="entry name" value="TYPE-5 URACIL-DNA GLYCOSYLASE"/>
    <property type="match status" value="1"/>
</dbReference>